<dbReference type="AlphaFoldDB" id="C8VYC6"/>
<sequence>MFKKRTIMLTMIMVLVMVLSFAGGAFANEYPNLTTYDGVPFTADVDANDANAQTVELYAAPADASWMPYWFDNEQDAEDVEWAVVGGSVSGVTVAEQAPFYVDEDFYYAYAVVTVAPGTNPGTASIVASTPESAYVNFTVVVNGPTADPYDDTADVNFEVYNSNGALLSSGDGNVQGNDFYSGRSFVTAMDGVVRMMMEDVIDNYSASGAFVTGMTIDSVNYTPPYPAGWMYRIYREGGTSGQYDVVAISEVIGADDIRLEDGDYIQWRIGEYDDHDFPAYINR</sequence>
<organism evidence="2 3">
    <name type="scientific">Desulfofarcimen acetoxidans (strain ATCC 49208 / DSM 771 / KCTC 5769 / VKM B-1644 / 5575)</name>
    <name type="common">Desulfotomaculum acetoxidans</name>
    <dbReference type="NCBI Taxonomy" id="485916"/>
    <lineage>
        <taxon>Bacteria</taxon>
        <taxon>Bacillati</taxon>
        <taxon>Bacillota</taxon>
        <taxon>Clostridia</taxon>
        <taxon>Eubacteriales</taxon>
        <taxon>Peptococcaceae</taxon>
        <taxon>Desulfofarcimen</taxon>
    </lineage>
</organism>
<keyword evidence="1" id="KW-0732">Signal</keyword>
<evidence type="ECO:0008006" key="4">
    <source>
        <dbReference type="Google" id="ProtNLM"/>
    </source>
</evidence>
<accession>C8VYC6</accession>
<protein>
    <recommendedName>
        <fullName evidence="4">DUF4430 domain-containing protein</fullName>
    </recommendedName>
</protein>
<keyword evidence="3" id="KW-1185">Reference proteome</keyword>
<dbReference type="HOGENOM" id="CLU_979072_0_0_9"/>
<dbReference type="EMBL" id="CP001720">
    <property type="protein sequence ID" value="ACV62807.1"/>
    <property type="molecule type" value="Genomic_DNA"/>
</dbReference>
<gene>
    <name evidence="2" type="ordered locus">Dtox_1971</name>
</gene>
<name>C8VYC6_DESAS</name>
<dbReference type="KEGG" id="dae:Dtox_1971"/>
<evidence type="ECO:0000256" key="1">
    <source>
        <dbReference type="SAM" id="SignalP"/>
    </source>
</evidence>
<dbReference type="Proteomes" id="UP000002217">
    <property type="component" value="Chromosome"/>
</dbReference>
<feature type="signal peptide" evidence="1">
    <location>
        <begin position="1"/>
        <end position="27"/>
    </location>
</feature>
<dbReference type="eggNOG" id="ENOG502ZWGM">
    <property type="taxonomic scope" value="Bacteria"/>
</dbReference>
<proteinExistence type="predicted"/>
<evidence type="ECO:0000313" key="3">
    <source>
        <dbReference type="Proteomes" id="UP000002217"/>
    </source>
</evidence>
<feature type="chain" id="PRO_5002992346" description="DUF4430 domain-containing protein" evidence="1">
    <location>
        <begin position="28"/>
        <end position="284"/>
    </location>
</feature>
<evidence type="ECO:0000313" key="2">
    <source>
        <dbReference type="EMBL" id="ACV62807.1"/>
    </source>
</evidence>
<reference evidence="2 3" key="1">
    <citation type="journal article" date="2009" name="Stand. Genomic Sci.">
        <title>Complete genome sequence of Desulfotomaculum acetoxidans type strain (5575).</title>
        <authorList>
            <person name="Spring S."/>
            <person name="Lapidus A."/>
            <person name="Schroder M."/>
            <person name="Gleim D."/>
            <person name="Sims D."/>
            <person name="Meincke L."/>
            <person name="Glavina Del Rio T."/>
            <person name="Tice H."/>
            <person name="Copeland A."/>
            <person name="Cheng J.F."/>
            <person name="Lucas S."/>
            <person name="Chen F."/>
            <person name="Nolan M."/>
            <person name="Bruce D."/>
            <person name="Goodwin L."/>
            <person name="Pitluck S."/>
            <person name="Ivanova N."/>
            <person name="Mavromatis K."/>
            <person name="Mikhailova N."/>
            <person name="Pati A."/>
            <person name="Chen A."/>
            <person name="Palaniappan K."/>
            <person name="Land M."/>
            <person name="Hauser L."/>
            <person name="Chang Y.J."/>
            <person name="Jeffries C.D."/>
            <person name="Chain P."/>
            <person name="Saunders E."/>
            <person name="Brettin T."/>
            <person name="Detter J.C."/>
            <person name="Goker M."/>
            <person name="Bristow J."/>
            <person name="Eisen J.A."/>
            <person name="Markowitz V."/>
            <person name="Hugenholtz P."/>
            <person name="Kyrpides N.C."/>
            <person name="Klenk H.P."/>
            <person name="Han C."/>
        </authorList>
    </citation>
    <scope>NUCLEOTIDE SEQUENCE [LARGE SCALE GENOMIC DNA]</scope>
    <source>
        <strain evidence="3">ATCC 49208 / DSM 771 / VKM B-1644</strain>
    </source>
</reference>